<dbReference type="PROSITE" id="PS00792">
    <property type="entry name" value="DHPS_1"/>
    <property type="match status" value="1"/>
</dbReference>
<dbReference type="Pfam" id="PF00809">
    <property type="entry name" value="Pterin_bind"/>
    <property type="match status" value="1"/>
</dbReference>
<keyword evidence="7 9" id="KW-0460">Magnesium</keyword>
<dbReference type="Proteomes" id="UP001196980">
    <property type="component" value="Unassembled WGS sequence"/>
</dbReference>
<dbReference type="EC" id="2.5.1.15" evidence="4 9"/>
<evidence type="ECO:0000313" key="11">
    <source>
        <dbReference type="EMBL" id="MBV6340886.1"/>
    </source>
</evidence>
<keyword evidence="8 9" id="KW-0289">Folate biosynthesis</keyword>
<evidence type="ECO:0000256" key="4">
    <source>
        <dbReference type="ARBA" id="ARBA00012458"/>
    </source>
</evidence>
<evidence type="ECO:0000256" key="7">
    <source>
        <dbReference type="ARBA" id="ARBA00022842"/>
    </source>
</evidence>
<dbReference type="CDD" id="cd00739">
    <property type="entry name" value="DHPS"/>
    <property type="match status" value="1"/>
</dbReference>
<evidence type="ECO:0000256" key="2">
    <source>
        <dbReference type="ARBA" id="ARBA00001946"/>
    </source>
</evidence>
<accession>A0ABS6RWC1</accession>
<dbReference type="InterPro" id="IPR045031">
    <property type="entry name" value="DHP_synth-like"/>
</dbReference>
<evidence type="ECO:0000313" key="12">
    <source>
        <dbReference type="Proteomes" id="UP001196980"/>
    </source>
</evidence>
<dbReference type="RefSeq" id="WP_218251503.1">
    <property type="nucleotide sequence ID" value="NZ_JABXWD010000054.1"/>
</dbReference>
<dbReference type="EMBL" id="JABXWD010000054">
    <property type="protein sequence ID" value="MBV6340886.1"/>
    <property type="molecule type" value="Genomic_DNA"/>
</dbReference>
<dbReference type="PANTHER" id="PTHR20941">
    <property type="entry name" value="FOLATE SYNTHESIS PROTEINS"/>
    <property type="match status" value="1"/>
</dbReference>
<protein>
    <recommendedName>
        <fullName evidence="4 9">Dihydropteroate synthase</fullName>
        <shortName evidence="9">DHPS</shortName>
        <ecNumber evidence="4 9">2.5.1.15</ecNumber>
    </recommendedName>
    <alternativeName>
        <fullName evidence="9">Dihydropteroate pyrophosphorylase</fullName>
    </alternativeName>
</protein>
<evidence type="ECO:0000256" key="8">
    <source>
        <dbReference type="ARBA" id="ARBA00022909"/>
    </source>
</evidence>
<dbReference type="PANTHER" id="PTHR20941:SF1">
    <property type="entry name" value="FOLIC ACID SYNTHESIS PROTEIN FOL1"/>
    <property type="match status" value="1"/>
</dbReference>
<keyword evidence="6 9" id="KW-0479">Metal-binding</keyword>
<comment type="caution">
    <text evidence="11">The sequence shown here is derived from an EMBL/GenBank/DDBJ whole genome shotgun (WGS) entry which is preliminary data.</text>
</comment>
<organism evidence="11 12">
    <name type="scientific">Candidatus Magnetobacterium casense</name>
    <dbReference type="NCBI Taxonomy" id="1455061"/>
    <lineage>
        <taxon>Bacteria</taxon>
        <taxon>Pseudomonadati</taxon>
        <taxon>Nitrospirota</taxon>
        <taxon>Thermodesulfovibrionia</taxon>
        <taxon>Thermodesulfovibrionales</taxon>
        <taxon>Candidatus Magnetobacteriaceae</taxon>
        <taxon>Candidatus Magnetobacterium</taxon>
    </lineage>
</organism>
<keyword evidence="12" id="KW-1185">Reference proteome</keyword>
<evidence type="ECO:0000256" key="5">
    <source>
        <dbReference type="ARBA" id="ARBA00022679"/>
    </source>
</evidence>
<keyword evidence="5 9" id="KW-0808">Transferase</keyword>
<comment type="catalytic activity">
    <reaction evidence="1">
        <text>(7,8-dihydropterin-6-yl)methyl diphosphate + 4-aminobenzoate = 7,8-dihydropteroate + diphosphate</text>
        <dbReference type="Rhea" id="RHEA:19949"/>
        <dbReference type="ChEBI" id="CHEBI:17836"/>
        <dbReference type="ChEBI" id="CHEBI:17839"/>
        <dbReference type="ChEBI" id="CHEBI:33019"/>
        <dbReference type="ChEBI" id="CHEBI:72950"/>
        <dbReference type="EC" id="2.5.1.15"/>
    </reaction>
</comment>
<name>A0ABS6RWC1_9BACT</name>
<sequence>MNPIFDLNRVCNTNRVCVMGILNVTPDSFSDGGRFLDKTRAVQRAVDMVGEGADIIDVGGISTRPGSEAVDVEEELRRVLPVVEALSGRIDVPVSVDTYRAVVAEAALSAGAGIINDISAMQFDPEMAAVVAQSGAGIVLMHIKGTPKDMQLNPVYGDVVEEVCAYLRQRSDAAQRAGIAASRIIIDPGLGFGKTLEHNLSLINNLGRFKDIGHPILVGPSRKAFVGHITNVIAPNDRLMGSAAAVAISVYNGASVVRVHDVRDMVQVVRAVEAIRSQGCPQL</sequence>
<reference evidence="11 12" key="1">
    <citation type="journal article" date="2020" name="J Geophys Res Biogeosci">
        <title>Magnetotaxis as an Adaptation to Enable Bacterial Shuttling of Microbial Sulfur and Sulfur Cycling Across Aquatic Oxic#Anoxic Interfaces.</title>
        <authorList>
            <person name="Li J."/>
            <person name="Liu P."/>
            <person name="Wang J."/>
            <person name="Roberts A.P."/>
            <person name="Pan Y."/>
        </authorList>
    </citation>
    <scope>NUCLEOTIDE SEQUENCE [LARGE SCALE GENOMIC DNA]</scope>
    <source>
        <strain evidence="11 12">MYR-1_YQ</strain>
    </source>
</reference>
<comment type="similarity">
    <text evidence="9">Belongs to the DHPS family.</text>
</comment>
<gene>
    <name evidence="11" type="primary">folP</name>
    <name evidence="11" type="ORF">HWQ67_04750</name>
</gene>
<proteinExistence type="inferred from homology"/>
<dbReference type="NCBIfam" id="TIGR01496">
    <property type="entry name" value="DHPS"/>
    <property type="match status" value="1"/>
</dbReference>
<feature type="domain" description="Pterin-binding" evidence="10">
    <location>
        <begin position="16"/>
        <end position="270"/>
    </location>
</feature>
<evidence type="ECO:0000256" key="1">
    <source>
        <dbReference type="ARBA" id="ARBA00000012"/>
    </source>
</evidence>
<dbReference type="InterPro" id="IPR000489">
    <property type="entry name" value="Pterin-binding_dom"/>
</dbReference>
<evidence type="ECO:0000256" key="6">
    <source>
        <dbReference type="ARBA" id="ARBA00022723"/>
    </source>
</evidence>
<comment type="function">
    <text evidence="9">Catalyzes the condensation of para-aminobenzoate (pABA) with 6-hydroxymethyl-7,8-dihydropterin diphosphate (DHPt-PP) to form 7,8-dihydropteroate (H2Pte), the immediate precursor of folate derivatives.</text>
</comment>
<dbReference type="PROSITE" id="PS00793">
    <property type="entry name" value="DHPS_2"/>
    <property type="match status" value="1"/>
</dbReference>
<evidence type="ECO:0000256" key="9">
    <source>
        <dbReference type="RuleBase" id="RU361205"/>
    </source>
</evidence>
<comment type="pathway">
    <text evidence="3 9">Cofactor biosynthesis; tetrahydrofolate biosynthesis; 7,8-dihydrofolate from 2-amino-4-hydroxy-6-hydroxymethyl-7,8-dihydropteridine diphosphate and 4-aminobenzoate: step 1/2.</text>
</comment>
<dbReference type="PROSITE" id="PS50972">
    <property type="entry name" value="PTERIN_BINDING"/>
    <property type="match status" value="1"/>
</dbReference>
<dbReference type="GO" id="GO:0004156">
    <property type="term" value="F:dihydropteroate synthase activity"/>
    <property type="evidence" value="ECO:0007669"/>
    <property type="project" value="UniProtKB-EC"/>
</dbReference>
<comment type="cofactor">
    <cofactor evidence="2 9">
        <name>Mg(2+)</name>
        <dbReference type="ChEBI" id="CHEBI:18420"/>
    </cofactor>
</comment>
<evidence type="ECO:0000256" key="3">
    <source>
        <dbReference type="ARBA" id="ARBA00004763"/>
    </source>
</evidence>
<dbReference type="InterPro" id="IPR006390">
    <property type="entry name" value="DHP_synth_dom"/>
</dbReference>
<evidence type="ECO:0000259" key="10">
    <source>
        <dbReference type="PROSITE" id="PS50972"/>
    </source>
</evidence>